<evidence type="ECO:0000313" key="2">
    <source>
        <dbReference type="Proteomes" id="UP000190150"/>
    </source>
</evidence>
<organism evidence="1 2">
    <name type="scientific">Sphingobacterium nematocida</name>
    <dbReference type="NCBI Taxonomy" id="1513896"/>
    <lineage>
        <taxon>Bacteria</taxon>
        <taxon>Pseudomonadati</taxon>
        <taxon>Bacteroidota</taxon>
        <taxon>Sphingobacteriia</taxon>
        <taxon>Sphingobacteriales</taxon>
        <taxon>Sphingobacteriaceae</taxon>
        <taxon>Sphingobacterium</taxon>
    </lineage>
</organism>
<sequence>MYKIIRRFFHKDKVIDKAQQIAEARLSFEYSRIDRKLLSAYLQQSVDLPTDLKLFIQQGLSYVDRDRIPLDEEYLLLKSYVGFFEGYLGSEILVSFDFPVKPNGLFIPAFLLFPMIQNAFHHGYHTSKKYPVRIKGKLIADTLSLEVSNRVNHHIADQSQTELIQFFRSRLDHEYKDQYDLILNSNSYTFKATLRLKLEGVNP</sequence>
<dbReference type="EMBL" id="FUZF01000003">
    <property type="protein sequence ID" value="SKB53676.1"/>
    <property type="molecule type" value="Genomic_DNA"/>
</dbReference>
<dbReference type="RefSeq" id="WP_079641894.1">
    <property type="nucleotide sequence ID" value="NZ_FUZF01000003.1"/>
</dbReference>
<accession>A0A1T5C2S0</accession>
<evidence type="ECO:0008006" key="3">
    <source>
        <dbReference type="Google" id="ProtNLM"/>
    </source>
</evidence>
<keyword evidence="2" id="KW-1185">Reference proteome</keyword>
<dbReference type="Proteomes" id="UP000190150">
    <property type="component" value="Unassembled WGS sequence"/>
</dbReference>
<dbReference type="OrthoDB" id="714306at2"/>
<name>A0A1T5C2S0_9SPHI</name>
<proteinExistence type="predicted"/>
<dbReference type="STRING" id="1513896.SAMN05660841_01062"/>
<evidence type="ECO:0000313" key="1">
    <source>
        <dbReference type="EMBL" id="SKB53676.1"/>
    </source>
</evidence>
<protein>
    <recommendedName>
        <fullName evidence="3">Histidine kinase</fullName>
    </recommendedName>
</protein>
<dbReference type="PANTHER" id="PTHR34220">
    <property type="entry name" value="SENSOR HISTIDINE KINASE YPDA"/>
    <property type="match status" value="1"/>
</dbReference>
<dbReference type="AlphaFoldDB" id="A0A1T5C2S0"/>
<reference evidence="2" key="1">
    <citation type="submission" date="2017-02" db="EMBL/GenBank/DDBJ databases">
        <authorList>
            <person name="Varghese N."/>
            <person name="Submissions S."/>
        </authorList>
    </citation>
    <scope>NUCLEOTIDE SEQUENCE [LARGE SCALE GENOMIC DNA]</scope>
    <source>
        <strain evidence="2">DSM 24091</strain>
    </source>
</reference>
<dbReference type="PANTHER" id="PTHR34220:SF7">
    <property type="entry name" value="SENSOR HISTIDINE KINASE YPDA"/>
    <property type="match status" value="1"/>
</dbReference>
<gene>
    <name evidence="1" type="ORF">SAMN05660841_01062</name>
</gene>
<dbReference type="InterPro" id="IPR050640">
    <property type="entry name" value="Bact_2-comp_sensor_kinase"/>
</dbReference>